<comment type="caution">
    <text evidence="3">The sequence shown here is derived from an EMBL/GenBank/DDBJ whole genome shotgun (WGS) entry which is preliminary data.</text>
</comment>
<evidence type="ECO:0000259" key="2">
    <source>
        <dbReference type="PROSITE" id="PS51253"/>
    </source>
</evidence>
<gene>
    <name evidence="3" type="ORF">ILUMI_11465</name>
</gene>
<keyword evidence="1" id="KW-0238">DNA-binding</keyword>
<dbReference type="AlphaFoldDB" id="A0A8K0G7P7"/>
<feature type="domain" description="HTH CENPB-type" evidence="2">
    <location>
        <begin position="1"/>
        <end position="22"/>
    </location>
</feature>
<reference evidence="3" key="1">
    <citation type="submission" date="2019-08" db="EMBL/GenBank/DDBJ databases">
        <title>The genome of the North American firefly Photinus pyralis.</title>
        <authorList>
            <consortium name="Photinus pyralis genome working group"/>
            <person name="Fallon T.R."/>
            <person name="Sander Lower S.E."/>
            <person name="Weng J.-K."/>
        </authorList>
    </citation>
    <scope>NUCLEOTIDE SEQUENCE</scope>
    <source>
        <strain evidence="3">TRF0915ILg1</strain>
        <tissue evidence="3">Whole body</tissue>
    </source>
</reference>
<dbReference type="PROSITE" id="PS51253">
    <property type="entry name" value="HTH_CENPB"/>
    <property type="match status" value="1"/>
</dbReference>
<keyword evidence="4" id="KW-1185">Reference proteome</keyword>
<dbReference type="PANTHER" id="PTHR19303">
    <property type="entry name" value="TRANSPOSON"/>
    <property type="match status" value="1"/>
</dbReference>
<dbReference type="EMBL" id="VTPC01006736">
    <property type="protein sequence ID" value="KAF2894705.1"/>
    <property type="molecule type" value="Genomic_DNA"/>
</dbReference>
<dbReference type="PANTHER" id="PTHR19303:SF26">
    <property type="entry name" value="TIGGER TRANSPOSABLE ELEMENT-DERIVED PROTEIN 1"/>
    <property type="match status" value="1"/>
</dbReference>
<proteinExistence type="predicted"/>
<evidence type="ECO:0000256" key="1">
    <source>
        <dbReference type="ARBA" id="ARBA00023125"/>
    </source>
</evidence>
<dbReference type="InterPro" id="IPR050863">
    <property type="entry name" value="CenT-Element_Derived"/>
</dbReference>
<organism evidence="3 4">
    <name type="scientific">Ignelater luminosus</name>
    <name type="common">Cucubano</name>
    <name type="synonym">Pyrophorus luminosus</name>
    <dbReference type="NCBI Taxonomy" id="2038154"/>
    <lineage>
        <taxon>Eukaryota</taxon>
        <taxon>Metazoa</taxon>
        <taxon>Ecdysozoa</taxon>
        <taxon>Arthropoda</taxon>
        <taxon>Hexapoda</taxon>
        <taxon>Insecta</taxon>
        <taxon>Pterygota</taxon>
        <taxon>Neoptera</taxon>
        <taxon>Endopterygota</taxon>
        <taxon>Coleoptera</taxon>
        <taxon>Polyphaga</taxon>
        <taxon>Elateriformia</taxon>
        <taxon>Elateroidea</taxon>
        <taxon>Elateridae</taxon>
        <taxon>Agrypninae</taxon>
        <taxon>Pyrophorini</taxon>
        <taxon>Ignelater</taxon>
    </lineage>
</organism>
<name>A0A8K0G7P7_IGNLU</name>
<dbReference type="InterPro" id="IPR006600">
    <property type="entry name" value="HTH_CenpB_DNA-bd_dom"/>
</dbReference>
<dbReference type="OrthoDB" id="6766898at2759"/>
<accession>A0A8K0G7P7</accession>
<evidence type="ECO:0000313" key="4">
    <source>
        <dbReference type="Proteomes" id="UP000801492"/>
    </source>
</evidence>
<evidence type="ECO:0000313" key="3">
    <source>
        <dbReference type="EMBL" id="KAF2894705.1"/>
    </source>
</evidence>
<dbReference type="Proteomes" id="UP000801492">
    <property type="component" value="Unassembled WGS sequence"/>
</dbReference>
<sequence length="105" mass="11972">MFKASNGWFNRFKSRCNWHSVAKSEEAASLYPEILTAMIDEGGYTSQTIFNVDETGLFRKKMPERTFIAREEKTFSGFMSTKNRLKVMVGTNAAGDCKLKPLLVY</sequence>
<dbReference type="GO" id="GO:0005634">
    <property type="term" value="C:nucleus"/>
    <property type="evidence" value="ECO:0007669"/>
    <property type="project" value="TreeGrafter"/>
</dbReference>
<protein>
    <recommendedName>
        <fullName evidence="2">HTH CENPB-type domain-containing protein</fullName>
    </recommendedName>
</protein>
<dbReference type="GO" id="GO:0003677">
    <property type="term" value="F:DNA binding"/>
    <property type="evidence" value="ECO:0007669"/>
    <property type="project" value="UniProtKB-KW"/>
</dbReference>